<feature type="signal peptide" evidence="1">
    <location>
        <begin position="1"/>
        <end position="18"/>
    </location>
</feature>
<dbReference type="EMBL" id="NMUH01005001">
    <property type="protein sequence ID" value="MQM11512.1"/>
    <property type="molecule type" value="Genomic_DNA"/>
</dbReference>
<dbReference type="Proteomes" id="UP000652761">
    <property type="component" value="Unassembled WGS sequence"/>
</dbReference>
<evidence type="ECO:0000313" key="2">
    <source>
        <dbReference type="EMBL" id="MQM11512.1"/>
    </source>
</evidence>
<keyword evidence="1" id="KW-0732">Signal</keyword>
<feature type="non-terminal residue" evidence="2">
    <location>
        <position position="133"/>
    </location>
</feature>
<evidence type="ECO:0008006" key="4">
    <source>
        <dbReference type="Google" id="ProtNLM"/>
    </source>
</evidence>
<sequence length="133" mass="14849">NSAFILFLVSLLPIIGRCWYCHKGGPKLLLVGSDSLPSPTIPPSRLSFAFRWFISTRFLFMDRSLCAISTRGVRGNGIMSKQDKGMTHTRQRACFFSASSTPPRIVSTNSEVLLISSFKYHTLWNSSLATENT</sequence>
<evidence type="ECO:0000256" key="1">
    <source>
        <dbReference type="SAM" id="SignalP"/>
    </source>
</evidence>
<accession>A0A843WLW3</accession>
<dbReference type="AlphaFoldDB" id="A0A843WLW3"/>
<feature type="chain" id="PRO_5032560361" description="Secreted protein" evidence="1">
    <location>
        <begin position="19"/>
        <end position="133"/>
    </location>
</feature>
<keyword evidence="3" id="KW-1185">Reference proteome</keyword>
<evidence type="ECO:0000313" key="3">
    <source>
        <dbReference type="Proteomes" id="UP000652761"/>
    </source>
</evidence>
<feature type="non-terminal residue" evidence="2">
    <location>
        <position position="1"/>
    </location>
</feature>
<proteinExistence type="predicted"/>
<organism evidence="2 3">
    <name type="scientific">Colocasia esculenta</name>
    <name type="common">Wild taro</name>
    <name type="synonym">Arum esculentum</name>
    <dbReference type="NCBI Taxonomy" id="4460"/>
    <lineage>
        <taxon>Eukaryota</taxon>
        <taxon>Viridiplantae</taxon>
        <taxon>Streptophyta</taxon>
        <taxon>Embryophyta</taxon>
        <taxon>Tracheophyta</taxon>
        <taxon>Spermatophyta</taxon>
        <taxon>Magnoliopsida</taxon>
        <taxon>Liliopsida</taxon>
        <taxon>Araceae</taxon>
        <taxon>Aroideae</taxon>
        <taxon>Colocasieae</taxon>
        <taxon>Colocasia</taxon>
    </lineage>
</organism>
<protein>
    <recommendedName>
        <fullName evidence="4">Secreted protein</fullName>
    </recommendedName>
</protein>
<name>A0A843WLW3_COLES</name>
<comment type="caution">
    <text evidence="2">The sequence shown here is derived from an EMBL/GenBank/DDBJ whole genome shotgun (WGS) entry which is preliminary data.</text>
</comment>
<gene>
    <name evidence="2" type="ORF">Taro_044419</name>
</gene>
<reference evidence="2" key="1">
    <citation type="submission" date="2017-07" db="EMBL/GenBank/DDBJ databases">
        <title>Taro Niue Genome Assembly and Annotation.</title>
        <authorList>
            <person name="Atibalentja N."/>
            <person name="Keating K."/>
            <person name="Fields C.J."/>
        </authorList>
    </citation>
    <scope>NUCLEOTIDE SEQUENCE</scope>
    <source>
        <strain evidence="2">Niue_2</strain>
        <tissue evidence="2">Leaf</tissue>
    </source>
</reference>